<keyword evidence="3" id="KW-0813">Transport</keyword>
<dbReference type="PROSITE" id="PS50893">
    <property type="entry name" value="ABC_TRANSPORTER_2"/>
    <property type="match status" value="1"/>
</dbReference>
<dbReference type="SMART" id="SM00382">
    <property type="entry name" value="AAA"/>
    <property type="match status" value="1"/>
</dbReference>
<keyword evidence="5" id="KW-0547">Nucleotide-binding</keyword>
<dbReference type="NCBIfam" id="TIGR01727">
    <property type="entry name" value="oligo_HPY"/>
    <property type="match status" value="1"/>
</dbReference>
<evidence type="ECO:0000256" key="1">
    <source>
        <dbReference type="ARBA" id="ARBA00004202"/>
    </source>
</evidence>
<dbReference type="InterPro" id="IPR013563">
    <property type="entry name" value="Oligopep_ABC_C"/>
</dbReference>
<dbReference type="Proteomes" id="UP000255367">
    <property type="component" value="Unassembled WGS sequence"/>
</dbReference>
<evidence type="ECO:0000256" key="6">
    <source>
        <dbReference type="ARBA" id="ARBA00022840"/>
    </source>
</evidence>
<name>A0A380NLI5_9FIRM</name>
<dbReference type="GO" id="GO:0015833">
    <property type="term" value="P:peptide transport"/>
    <property type="evidence" value="ECO:0007669"/>
    <property type="project" value="InterPro"/>
</dbReference>
<dbReference type="InterPro" id="IPR027417">
    <property type="entry name" value="P-loop_NTPase"/>
</dbReference>
<evidence type="ECO:0000259" key="8">
    <source>
        <dbReference type="PROSITE" id="PS50893"/>
    </source>
</evidence>
<evidence type="ECO:0000256" key="5">
    <source>
        <dbReference type="ARBA" id="ARBA00022741"/>
    </source>
</evidence>
<keyword evidence="10" id="KW-1185">Reference proteome</keyword>
<dbReference type="RefSeq" id="WP_115310121.1">
    <property type="nucleotide sequence ID" value="NZ_UHIO01000001.1"/>
</dbReference>
<dbReference type="GO" id="GO:0005886">
    <property type="term" value="C:plasma membrane"/>
    <property type="evidence" value="ECO:0007669"/>
    <property type="project" value="UniProtKB-SubCell"/>
</dbReference>
<keyword evidence="7" id="KW-0472">Membrane</keyword>
<keyword evidence="6 9" id="KW-0067">ATP-binding</keyword>
<protein>
    <submittedName>
        <fullName evidence="9">Glutathione import ATP-binding protein GsiA</fullName>
        <ecNumber evidence="9">3.6.3.-</ecNumber>
    </submittedName>
</protein>
<dbReference type="FunFam" id="3.40.50.300:FF:000016">
    <property type="entry name" value="Oligopeptide ABC transporter ATP-binding component"/>
    <property type="match status" value="1"/>
</dbReference>
<keyword evidence="4" id="KW-1003">Cell membrane</keyword>
<dbReference type="GO" id="GO:0016887">
    <property type="term" value="F:ATP hydrolysis activity"/>
    <property type="evidence" value="ECO:0007669"/>
    <property type="project" value="InterPro"/>
</dbReference>
<evidence type="ECO:0000256" key="7">
    <source>
        <dbReference type="ARBA" id="ARBA00023136"/>
    </source>
</evidence>
<dbReference type="InterPro" id="IPR017871">
    <property type="entry name" value="ABC_transporter-like_CS"/>
</dbReference>
<evidence type="ECO:0000256" key="2">
    <source>
        <dbReference type="ARBA" id="ARBA00005417"/>
    </source>
</evidence>
<evidence type="ECO:0000256" key="3">
    <source>
        <dbReference type="ARBA" id="ARBA00022448"/>
    </source>
</evidence>
<comment type="similarity">
    <text evidence="2">Belongs to the ABC transporter superfamily.</text>
</comment>
<accession>A0A380NLI5</accession>
<dbReference type="SUPFAM" id="SSF52540">
    <property type="entry name" value="P-loop containing nucleoside triphosphate hydrolases"/>
    <property type="match status" value="1"/>
</dbReference>
<reference evidence="9 10" key="1">
    <citation type="submission" date="2018-06" db="EMBL/GenBank/DDBJ databases">
        <authorList>
            <consortium name="Pathogen Informatics"/>
            <person name="Doyle S."/>
        </authorList>
    </citation>
    <scope>NUCLEOTIDE SEQUENCE [LARGE SCALE GENOMIC DNA]</scope>
    <source>
        <strain evidence="9 10">NCTC12020</strain>
    </source>
</reference>
<sequence>MNTAIKEHALEQRYLSKRESPLVKLENLQVTFHTFAGPVPAVRGVSLVVQPGEVVGLVGESGCGKSVTLQSLMGLLPADRATVSVDSLTVAGENCTKYKESQWRVLRGTTVAMVFQDPMTALNPILSIGRQLKEAIRLGAKRHNTVVANEDAVALELLQKVGIADAARRLTQYPHELSGGMRQRVVIAMALAGRPTLLLADEPTTALDVTTEAQILLLLQDLVKTEHMGLLIISHNLRVIAQLCDRMAVMYAGQVVETGTVADLLGNPKHPYLQGLLRSLPTKETTTLQAIGGQPPDMFSLPTGCAFHPRCNQAMRICAREIPSLTDGVRCWLQAEKKAVNV</sequence>
<dbReference type="InterPro" id="IPR050388">
    <property type="entry name" value="ABC_Ni/Peptide_Import"/>
</dbReference>
<evidence type="ECO:0000313" key="9">
    <source>
        <dbReference type="EMBL" id="SUP42632.1"/>
    </source>
</evidence>
<dbReference type="AlphaFoldDB" id="A0A380NLI5"/>
<dbReference type="OrthoDB" id="9806285at2"/>
<dbReference type="InterPro" id="IPR003439">
    <property type="entry name" value="ABC_transporter-like_ATP-bd"/>
</dbReference>
<dbReference type="PANTHER" id="PTHR43297:SF2">
    <property type="entry name" value="DIPEPTIDE TRANSPORT ATP-BINDING PROTEIN DPPD"/>
    <property type="match status" value="1"/>
</dbReference>
<dbReference type="Gene3D" id="3.40.50.300">
    <property type="entry name" value="P-loop containing nucleotide triphosphate hydrolases"/>
    <property type="match status" value="1"/>
</dbReference>
<proteinExistence type="inferred from homology"/>
<dbReference type="GO" id="GO:0005524">
    <property type="term" value="F:ATP binding"/>
    <property type="evidence" value="ECO:0007669"/>
    <property type="project" value="UniProtKB-KW"/>
</dbReference>
<comment type="subcellular location">
    <subcellularLocation>
        <location evidence="1">Cell membrane</location>
        <topology evidence="1">Peripheral membrane protein</topology>
    </subcellularLocation>
</comment>
<dbReference type="Pfam" id="PF00005">
    <property type="entry name" value="ABC_tran"/>
    <property type="match status" value="1"/>
</dbReference>
<dbReference type="Pfam" id="PF08352">
    <property type="entry name" value="oligo_HPY"/>
    <property type="match status" value="1"/>
</dbReference>
<dbReference type="PANTHER" id="PTHR43297">
    <property type="entry name" value="OLIGOPEPTIDE TRANSPORT ATP-BINDING PROTEIN APPD"/>
    <property type="match status" value="1"/>
</dbReference>
<dbReference type="EMBL" id="UHIO01000001">
    <property type="protein sequence ID" value="SUP42632.1"/>
    <property type="molecule type" value="Genomic_DNA"/>
</dbReference>
<dbReference type="PROSITE" id="PS00211">
    <property type="entry name" value="ABC_TRANSPORTER_1"/>
    <property type="match status" value="1"/>
</dbReference>
<keyword evidence="9" id="KW-0378">Hydrolase</keyword>
<gene>
    <name evidence="9" type="primary">gsiA_4</name>
    <name evidence="9" type="ORF">NCTC12020_00913</name>
</gene>
<dbReference type="EC" id="3.6.3.-" evidence="9"/>
<dbReference type="CDD" id="cd03257">
    <property type="entry name" value="ABC_NikE_OppD_transporters"/>
    <property type="match status" value="1"/>
</dbReference>
<evidence type="ECO:0000313" key="10">
    <source>
        <dbReference type="Proteomes" id="UP000255367"/>
    </source>
</evidence>
<dbReference type="InterPro" id="IPR003593">
    <property type="entry name" value="AAA+_ATPase"/>
</dbReference>
<evidence type="ECO:0000256" key="4">
    <source>
        <dbReference type="ARBA" id="ARBA00022475"/>
    </source>
</evidence>
<feature type="domain" description="ABC transporter" evidence="8">
    <location>
        <begin position="23"/>
        <end position="277"/>
    </location>
</feature>
<organism evidence="9 10">
    <name type="scientific">Veillonella criceti</name>
    <dbReference type="NCBI Taxonomy" id="103891"/>
    <lineage>
        <taxon>Bacteria</taxon>
        <taxon>Bacillati</taxon>
        <taxon>Bacillota</taxon>
        <taxon>Negativicutes</taxon>
        <taxon>Veillonellales</taxon>
        <taxon>Veillonellaceae</taxon>
        <taxon>Veillonella</taxon>
    </lineage>
</organism>